<evidence type="ECO:0000256" key="1">
    <source>
        <dbReference type="ARBA" id="ARBA00023118"/>
    </source>
</evidence>
<keyword evidence="3" id="KW-1185">Reference proteome</keyword>
<evidence type="ECO:0000313" key="3">
    <source>
        <dbReference type="Proteomes" id="UP001597479"/>
    </source>
</evidence>
<dbReference type="Pfam" id="PF18144">
    <property type="entry name" value="SMODS"/>
    <property type="match status" value="1"/>
</dbReference>
<dbReference type="CDD" id="cd05400">
    <property type="entry name" value="NT_2-5OAS_ClassI-CCAase"/>
    <property type="match status" value="1"/>
</dbReference>
<name>A0ABW5VZU8_9MICO</name>
<dbReference type="RefSeq" id="WP_377188023.1">
    <property type="nucleotide sequence ID" value="NZ_JBHUOG010000002.1"/>
</dbReference>
<accession>A0ABW5VZU8</accession>
<dbReference type="Proteomes" id="UP001597479">
    <property type="component" value="Unassembled WGS sequence"/>
</dbReference>
<sequence>MTLTTASPFTGRFDQFLEGGLRGLDISPQEHDMVVRRYQGFASVLDATWATTHSANKVFPQGSFALGTVVRNVKRGNNLDIDSVAVRGIAKTSISQQDLKAEVGVAARSFAAAKDDGSPRVTEDSRCWTIEWPTMHMDVLPAVPDPECDEGGVLITDRTVRTWLASNPIGYKDWFHDLMRQEYIEKRAEFEAKELDVDEVPQWQIRTTLQRTVQALKRHRDVYFKSDAGWAPSSVVITTLAARAYRGGGDLNDVLREVTSGMPNYLSCISNQWVLPNPAQADENFAEYWSNADADRFFQWHADVTRTFGGLSSKSGLHASLSEMERAFEWSFAEAASDVGRRLHQAGAAGSLRVENAGRLSVVTGVAASAPVRPHTFAGGNGA</sequence>
<reference evidence="3" key="1">
    <citation type="journal article" date="2019" name="Int. J. Syst. Evol. Microbiol.">
        <title>The Global Catalogue of Microorganisms (GCM) 10K type strain sequencing project: providing services to taxonomists for standard genome sequencing and annotation.</title>
        <authorList>
            <consortium name="The Broad Institute Genomics Platform"/>
            <consortium name="The Broad Institute Genome Sequencing Center for Infectious Disease"/>
            <person name="Wu L."/>
            <person name="Ma J."/>
        </authorList>
    </citation>
    <scope>NUCLEOTIDE SEQUENCE [LARGE SCALE GENOMIC DNA]</scope>
    <source>
        <strain evidence="3">CCM 7044</strain>
    </source>
</reference>
<gene>
    <name evidence="2" type="ORF">ACFS27_22955</name>
</gene>
<proteinExistence type="predicted"/>
<dbReference type="EMBL" id="JBHUOG010000002">
    <property type="protein sequence ID" value="MFD2796439.1"/>
    <property type="molecule type" value="Genomic_DNA"/>
</dbReference>
<evidence type="ECO:0000313" key="2">
    <source>
        <dbReference type="EMBL" id="MFD2796439.1"/>
    </source>
</evidence>
<keyword evidence="1" id="KW-0051">Antiviral defense</keyword>
<comment type="caution">
    <text evidence="2">The sequence shown here is derived from an EMBL/GenBank/DDBJ whole genome shotgun (WGS) entry which is preliminary data.</text>
</comment>
<dbReference type="InterPro" id="IPR006116">
    <property type="entry name" value="NT_2-5OAS_ClassI-CCAase"/>
</dbReference>
<organism evidence="2 3">
    <name type="scientific">Promicromonospora vindobonensis</name>
    <dbReference type="NCBI Taxonomy" id="195748"/>
    <lineage>
        <taxon>Bacteria</taxon>
        <taxon>Bacillati</taxon>
        <taxon>Actinomycetota</taxon>
        <taxon>Actinomycetes</taxon>
        <taxon>Micrococcales</taxon>
        <taxon>Promicromonosporaceae</taxon>
        <taxon>Promicromonospora</taxon>
    </lineage>
</organism>
<protein>
    <submittedName>
        <fullName evidence="2">Nucleotidyltransferase</fullName>
    </submittedName>
</protein>